<evidence type="ECO:0000256" key="8">
    <source>
        <dbReference type="ARBA" id="ARBA00022842"/>
    </source>
</evidence>
<proteinExistence type="inferred from homology"/>
<evidence type="ECO:0000256" key="4">
    <source>
        <dbReference type="ARBA" id="ARBA00022603"/>
    </source>
</evidence>
<dbReference type="RefSeq" id="WP_349660081.1">
    <property type="nucleotide sequence ID" value="NZ_JBEGDG010000008.1"/>
</dbReference>
<dbReference type="Gene3D" id="3.40.50.150">
    <property type="entry name" value="Vaccinia Virus protein VP39"/>
    <property type="match status" value="1"/>
</dbReference>
<name>A0ABV1MSJ0_9BACI</name>
<comment type="cofactor">
    <cofactor evidence="1">
        <name>Mg(2+)</name>
        <dbReference type="ChEBI" id="CHEBI:18420"/>
    </cofactor>
</comment>
<keyword evidence="14" id="KW-1185">Reference proteome</keyword>
<keyword evidence="5" id="KW-0808">Transferase</keyword>
<evidence type="ECO:0000256" key="7">
    <source>
        <dbReference type="ARBA" id="ARBA00022723"/>
    </source>
</evidence>
<gene>
    <name evidence="13" type="ORF">ABNX05_12695</name>
</gene>
<keyword evidence="10" id="KW-0943">RNA-mediated gene silencing</keyword>
<evidence type="ECO:0000256" key="12">
    <source>
        <dbReference type="ARBA" id="ARBA00048418"/>
    </source>
</evidence>
<comment type="similarity">
    <text evidence="2">Belongs to the methyltransferase superfamily. HEN1 family.</text>
</comment>
<evidence type="ECO:0000256" key="1">
    <source>
        <dbReference type="ARBA" id="ARBA00001946"/>
    </source>
</evidence>
<dbReference type="Proteomes" id="UP001478862">
    <property type="component" value="Unassembled WGS sequence"/>
</dbReference>
<accession>A0ABV1MSJ0</accession>
<reference evidence="13 14" key="1">
    <citation type="submission" date="2024-06" db="EMBL/GenBank/DDBJ databases">
        <title>Lysinibacillus zambalefons sp. nov., a Novel Firmicute Isolated from the Poon Bato Zambales Hyperalkaline Spring.</title>
        <authorList>
            <person name="Aja J.A."/>
            <person name="Lazaro J.E.H."/>
            <person name="Llorin L.D."/>
            <person name="Lim K.R."/>
            <person name="Teodosio J."/>
            <person name="Dalisay D.S."/>
        </authorList>
    </citation>
    <scope>NUCLEOTIDE SEQUENCE [LARGE SCALE GENOMIC DNA]</scope>
    <source>
        <strain evidence="13 14">M3</strain>
    </source>
</reference>
<comment type="catalytic activity">
    <reaction evidence="12">
        <text>small RNA 3'-end nucleotide + S-adenosyl-L-methionine = small RNA 3'-end 2'-O-methylnucleotide + S-adenosyl-L-homocysteine + H(+)</text>
        <dbReference type="Rhea" id="RHEA:37887"/>
        <dbReference type="Rhea" id="RHEA-COMP:10415"/>
        <dbReference type="Rhea" id="RHEA-COMP:10416"/>
        <dbReference type="ChEBI" id="CHEBI:15378"/>
        <dbReference type="ChEBI" id="CHEBI:57856"/>
        <dbReference type="ChEBI" id="CHEBI:59789"/>
        <dbReference type="ChEBI" id="CHEBI:74896"/>
        <dbReference type="ChEBI" id="CHEBI:74898"/>
        <dbReference type="EC" id="2.1.1.386"/>
    </reaction>
</comment>
<keyword evidence="8" id="KW-0460">Magnesium</keyword>
<evidence type="ECO:0000313" key="14">
    <source>
        <dbReference type="Proteomes" id="UP001478862"/>
    </source>
</evidence>
<dbReference type="EMBL" id="JBEGDG010000008">
    <property type="protein sequence ID" value="MEQ6355481.1"/>
    <property type="molecule type" value="Genomic_DNA"/>
</dbReference>
<evidence type="ECO:0000256" key="11">
    <source>
        <dbReference type="ARBA" id="ARBA00035025"/>
    </source>
</evidence>
<evidence type="ECO:0000256" key="10">
    <source>
        <dbReference type="ARBA" id="ARBA00023158"/>
    </source>
</evidence>
<keyword evidence="9" id="KW-0694">RNA-binding</keyword>
<dbReference type="EC" id="2.1.1.386" evidence="11"/>
<evidence type="ECO:0000256" key="3">
    <source>
        <dbReference type="ARBA" id="ARBA00021330"/>
    </source>
</evidence>
<protein>
    <recommendedName>
        <fullName evidence="3">Small RNA 2'-O-methyltransferase</fullName>
        <ecNumber evidence="11">2.1.1.386</ecNumber>
    </recommendedName>
</protein>
<sequence>MKLLLTQYSPLTLIVTTPNAEYNAVYKLDEMRHVDHRFEWTRQQFQEWCHAMNRNEQYALSFTGIGDQHEIYGQPTQMCIYTKKEENV</sequence>
<keyword evidence="7" id="KW-0479">Metal-binding</keyword>
<dbReference type="InterPro" id="IPR029063">
    <property type="entry name" value="SAM-dependent_MTases_sf"/>
</dbReference>
<evidence type="ECO:0000256" key="2">
    <source>
        <dbReference type="ARBA" id="ARBA00009026"/>
    </source>
</evidence>
<evidence type="ECO:0000256" key="5">
    <source>
        <dbReference type="ARBA" id="ARBA00022679"/>
    </source>
</evidence>
<dbReference type="InterPro" id="IPR026610">
    <property type="entry name" value="Hen1"/>
</dbReference>
<evidence type="ECO:0000313" key="13">
    <source>
        <dbReference type="EMBL" id="MEQ6355481.1"/>
    </source>
</evidence>
<evidence type="ECO:0000256" key="9">
    <source>
        <dbReference type="ARBA" id="ARBA00022884"/>
    </source>
</evidence>
<keyword evidence="6" id="KW-0949">S-adenosyl-L-methionine</keyword>
<comment type="caution">
    <text evidence="13">The sequence shown here is derived from an EMBL/GenBank/DDBJ whole genome shotgun (WGS) entry which is preliminary data.</text>
</comment>
<evidence type="ECO:0000256" key="6">
    <source>
        <dbReference type="ARBA" id="ARBA00022691"/>
    </source>
</evidence>
<dbReference type="PANTHER" id="PTHR21404">
    <property type="entry name" value="HEN1"/>
    <property type="match status" value="1"/>
</dbReference>
<keyword evidence="4" id="KW-0489">Methyltransferase</keyword>
<dbReference type="PANTHER" id="PTHR21404:SF3">
    <property type="entry name" value="SMALL RNA 2'-O-METHYLTRANSFERASE"/>
    <property type="match status" value="1"/>
</dbReference>
<organism evidence="13 14">
    <name type="scientific">Lysinibacillus zambalensis</name>
    <dbReference type="NCBI Taxonomy" id="3160866"/>
    <lineage>
        <taxon>Bacteria</taxon>
        <taxon>Bacillati</taxon>
        <taxon>Bacillota</taxon>
        <taxon>Bacilli</taxon>
        <taxon>Bacillales</taxon>
        <taxon>Bacillaceae</taxon>
        <taxon>Lysinibacillus</taxon>
    </lineage>
</organism>